<evidence type="ECO:0000256" key="3">
    <source>
        <dbReference type="ARBA" id="ARBA00005184"/>
    </source>
</evidence>
<feature type="domain" description="Pectinesterase catalytic" evidence="11">
    <location>
        <begin position="85"/>
        <end position="370"/>
    </location>
</feature>
<organism evidence="12 13">
    <name type="scientific">Ceratodon purpureus</name>
    <name type="common">Fire moss</name>
    <name type="synonym">Dicranum purpureum</name>
    <dbReference type="NCBI Taxonomy" id="3225"/>
    <lineage>
        <taxon>Eukaryota</taxon>
        <taxon>Viridiplantae</taxon>
        <taxon>Streptophyta</taxon>
        <taxon>Embryophyta</taxon>
        <taxon>Bryophyta</taxon>
        <taxon>Bryophytina</taxon>
        <taxon>Bryopsida</taxon>
        <taxon>Dicranidae</taxon>
        <taxon>Pseudoditrichales</taxon>
        <taxon>Ditrichaceae</taxon>
        <taxon>Ceratodon</taxon>
    </lineage>
</organism>
<dbReference type="PANTHER" id="PTHR31321:SF19">
    <property type="entry name" value="PECTINESTERASE 68-RELATED"/>
    <property type="match status" value="1"/>
</dbReference>
<gene>
    <name evidence="12" type="ORF">KC19_4G010000</name>
</gene>
<dbReference type="SUPFAM" id="SSF51126">
    <property type="entry name" value="Pectin lyase-like"/>
    <property type="match status" value="1"/>
</dbReference>
<reference evidence="12" key="1">
    <citation type="submission" date="2020-06" db="EMBL/GenBank/DDBJ databases">
        <title>WGS assembly of Ceratodon purpureus strain R40.</title>
        <authorList>
            <person name="Carey S.B."/>
            <person name="Jenkins J."/>
            <person name="Shu S."/>
            <person name="Lovell J.T."/>
            <person name="Sreedasyam A."/>
            <person name="Maumus F."/>
            <person name="Tiley G.P."/>
            <person name="Fernandez-Pozo N."/>
            <person name="Barry K."/>
            <person name="Chen C."/>
            <person name="Wang M."/>
            <person name="Lipzen A."/>
            <person name="Daum C."/>
            <person name="Saski C.A."/>
            <person name="Payton A.C."/>
            <person name="Mcbreen J.C."/>
            <person name="Conrad R.E."/>
            <person name="Kollar L.M."/>
            <person name="Olsson S."/>
            <person name="Huttunen S."/>
            <person name="Landis J.B."/>
            <person name="Wickett N.J."/>
            <person name="Johnson M.G."/>
            <person name="Rensing S.A."/>
            <person name="Grimwood J."/>
            <person name="Schmutz J."/>
            <person name="Mcdaniel S.F."/>
        </authorList>
    </citation>
    <scope>NUCLEOTIDE SEQUENCE</scope>
    <source>
        <strain evidence="12">R40</strain>
    </source>
</reference>
<name>A0A8T0I432_CERPU</name>
<dbReference type="GO" id="GO:0005576">
    <property type="term" value="C:extracellular region"/>
    <property type="evidence" value="ECO:0007669"/>
    <property type="project" value="UniProtKB-SubCell"/>
</dbReference>
<proteinExistence type="inferred from homology"/>
<evidence type="ECO:0000313" key="12">
    <source>
        <dbReference type="EMBL" id="KAG0578262.1"/>
    </source>
</evidence>
<keyword evidence="8" id="KW-0378">Hydrolase</keyword>
<keyword evidence="9" id="KW-0063">Aspartyl esterase</keyword>
<evidence type="ECO:0000259" key="11">
    <source>
        <dbReference type="Pfam" id="PF01095"/>
    </source>
</evidence>
<dbReference type="Gene3D" id="2.160.20.10">
    <property type="entry name" value="Single-stranded right-handed beta-helix, Pectin lyase-like"/>
    <property type="match status" value="1"/>
</dbReference>
<evidence type="ECO:0000313" key="13">
    <source>
        <dbReference type="Proteomes" id="UP000822688"/>
    </source>
</evidence>
<evidence type="ECO:0000256" key="2">
    <source>
        <dbReference type="ARBA" id="ARBA00004613"/>
    </source>
</evidence>
<comment type="subcellular location">
    <subcellularLocation>
        <location evidence="1">Cell envelope</location>
    </subcellularLocation>
    <subcellularLocation>
        <location evidence="2">Secreted</location>
    </subcellularLocation>
</comment>
<dbReference type="GO" id="GO:0030599">
    <property type="term" value="F:pectinesterase activity"/>
    <property type="evidence" value="ECO:0007669"/>
    <property type="project" value="UniProtKB-EC"/>
</dbReference>
<keyword evidence="6" id="KW-0964">Secreted</keyword>
<evidence type="ECO:0000256" key="6">
    <source>
        <dbReference type="ARBA" id="ARBA00022525"/>
    </source>
</evidence>
<evidence type="ECO:0000256" key="8">
    <source>
        <dbReference type="ARBA" id="ARBA00022801"/>
    </source>
</evidence>
<accession>A0A8T0I432</accession>
<comment type="pathway">
    <text evidence="3">Glycan metabolism; pectin degradation; 2-dehydro-3-deoxy-D-gluconate from pectin: step 1/5.</text>
</comment>
<evidence type="ECO:0000256" key="10">
    <source>
        <dbReference type="SAM" id="SignalP"/>
    </source>
</evidence>
<dbReference type="FunFam" id="2.160.20.10:FF:000008">
    <property type="entry name" value="Pectinesterase"/>
    <property type="match status" value="1"/>
</dbReference>
<dbReference type="GO" id="GO:0045490">
    <property type="term" value="P:pectin catabolic process"/>
    <property type="evidence" value="ECO:0007669"/>
    <property type="project" value="TreeGrafter"/>
</dbReference>
<keyword evidence="7 10" id="KW-0732">Signal</keyword>
<protein>
    <recommendedName>
        <fullName evidence="5">pectinesterase</fullName>
        <ecNumber evidence="5">3.1.1.11</ecNumber>
    </recommendedName>
</protein>
<evidence type="ECO:0000256" key="5">
    <source>
        <dbReference type="ARBA" id="ARBA00013229"/>
    </source>
</evidence>
<evidence type="ECO:0000256" key="1">
    <source>
        <dbReference type="ARBA" id="ARBA00004196"/>
    </source>
</evidence>
<comment type="similarity">
    <text evidence="4">Belongs to the pectinesterase family.</text>
</comment>
<evidence type="ECO:0000256" key="7">
    <source>
        <dbReference type="ARBA" id="ARBA00022729"/>
    </source>
</evidence>
<dbReference type="Pfam" id="PF01095">
    <property type="entry name" value="Pectinesterase"/>
    <property type="match status" value="1"/>
</dbReference>
<feature type="signal peptide" evidence="10">
    <location>
        <begin position="1"/>
        <end position="18"/>
    </location>
</feature>
<evidence type="ECO:0000256" key="9">
    <source>
        <dbReference type="ARBA" id="ARBA00023085"/>
    </source>
</evidence>
<dbReference type="PANTHER" id="PTHR31321">
    <property type="entry name" value="ACYL-COA THIOESTER HYDROLASE YBHC-RELATED"/>
    <property type="match status" value="1"/>
</dbReference>
<keyword evidence="13" id="KW-1185">Reference proteome</keyword>
<dbReference type="AlphaFoldDB" id="A0A8T0I432"/>
<dbReference type="InterPro" id="IPR012334">
    <property type="entry name" value="Pectin_lyas_fold"/>
</dbReference>
<comment type="caution">
    <text evidence="12">The sequence shown here is derived from an EMBL/GenBank/DDBJ whole genome shotgun (WGS) entry which is preliminary data.</text>
</comment>
<feature type="chain" id="PRO_5035944718" description="pectinesterase" evidence="10">
    <location>
        <begin position="19"/>
        <end position="376"/>
    </location>
</feature>
<dbReference type="GO" id="GO:0042545">
    <property type="term" value="P:cell wall modification"/>
    <property type="evidence" value="ECO:0007669"/>
    <property type="project" value="InterPro"/>
</dbReference>
<dbReference type="Proteomes" id="UP000822688">
    <property type="component" value="Chromosome 4"/>
</dbReference>
<dbReference type="InterPro" id="IPR000070">
    <property type="entry name" value="Pectinesterase_cat"/>
</dbReference>
<evidence type="ECO:0000256" key="4">
    <source>
        <dbReference type="ARBA" id="ARBA00008891"/>
    </source>
</evidence>
<sequence>MAFLSLQSLGASVRIALLVGLCGLIDNGIEFNRKCSLSDQKYSNNGDVRAFSGRLCDWDTARLFQMLFCNSCDRKSVVKPALDKIYVDHAGHGDTRTVQEAVELVMDGNKKRVTIYISAGTYTEKVLVPNNKPYITFQGSGSDKTVITWNDNANKTGSTYKTASVAIEADHFIAWNISFKNTAPTPGPGIIGAQAIALQVVGDKCAFYGCAVYGYQDTLNDHQGRHYFKECYIEGIVDFIFGNARSLYESCIIRSNLDKWGAITAHSRLSEDEVTGFGFVHCSLIGTGQIFLGRAWRSYARVVFASTYMEEIINSQGWDDWGNKSADETVFYGEYNNNGPGASLAGRVSYTRALSSMEAAKYTHIDWINGSDWLHG</sequence>
<dbReference type="EC" id="3.1.1.11" evidence="5"/>
<dbReference type="EMBL" id="CM026424">
    <property type="protein sequence ID" value="KAG0578262.1"/>
    <property type="molecule type" value="Genomic_DNA"/>
</dbReference>
<dbReference type="InterPro" id="IPR011050">
    <property type="entry name" value="Pectin_lyase_fold/virulence"/>
</dbReference>